<dbReference type="SUPFAM" id="SSF53474">
    <property type="entry name" value="alpha/beta-Hydrolases"/>
    <property type="match status" value="1"/>
</dbReference>
<dbReference type="Proteomes" id="UP001221546">
    <property type="component" value="Chromosome"/>
</dbReference>
<keyword evidence="2" id="KW-1185">Reference proteome</keyword>
<dbReference type="Gene3D" id="3.40.50.1820">
    <property type="entry name" value="alpha/beta hydrolase"/>
    <property type="match status" value="1"/>
</dbReference>
<evidence type="ECO:0000313" key="1">
    <source>
        <dbReference type="EMBL" id="WFU67261.1"/>
    </source>
</evidence>
<organism evidence="1 2">
    <name type="scientific">Bradyrhizobium brasilense</name>
    <dbReference type="NCBI Taxonomy" id="1419277"/>
    <lineage>
        <taxon>Bacteria</taxon>
        <taxon>Pseudomonadati</taxon>
        <taxon>Pseudomonadota</taxon>
        <taxon>Alphaproteobacteria</taxon>
        <taxon>Hyphomicrobiales</taxon>
        <taxon>Nitrobacteraceae</taxon>
        <taxon>Bradyrhizobium</taxon>
    </lineage>
</organism>
<evidence type="ECO:0000313" key="2">
    <source>
        <dbReference type="Proteomes" id="UP001221546"/>
    </source>
</evidence>
<sequence>MSEFALAETRYALSGEVNIACQVMGEGPIDIIMVLGGFSHVDFQHETSGYTAFLQRLSAFARVTTFDKRGDGLSDRIPLLLPLSNAWTTFAPSWIQQLAHHKR</sequence>
<proteinExistence type="predicted"/>
<dbReference type="RefSeq" id="WP_076830221.1">
    <property type="nucleotide sequence ID" value="NZ_CP121646.1"/>
</dbReference>
<accession>A0ABY8JSA5</accession>
<dbReference type="EMBL" id="CP121646">
    <property type="protein sequence ID" value="WFU67261.1"/>
    <property type="molecule type" value="Genomic_DNA"/>
</dbReference>
<name>A0ABY8JSA5_9BRAD</name>
<gene>
    <name evidence="1" type="ORF">QA636_17930</name>
</gene>
<protein>
    <recommendedName>
        <fullName evidence="3">Alpha/beta hydrolase</fullName>
    </recommendedName>
</protein>
<dbReference type="InterPro" id="IPR029058">
    <property type="entry name" value="AB_hydrolase_fold"/>
</dbReference>
<evidence type="ECO:0008006" key="3">
    <source>
        <dbReference type="Google" id="ProtNLM"/>
    </source>
</evidence>
<reference evidence="1 2" key="1">
    <citation type="submission" date="2023-04" db="EMBL/GenBank/DDBJ databases">
        <title>Australian commercial rhizobial inoculants.</title>
        <authorList>
            <person name="Kohlmeier M.G."/>
            <person name="O'Hara G.W."/>
            <person name="Colombi E."/>
            <person name="Ramsay J.P."/>
            <person name="Terpolilli J."/>
        </authorList>
    </citation>
    <scope>NUCLEOTIDE SEQUENCE [LARGE SCALE GENOMIC DNA]</scope>
    <source>
        <strain evidence="1 2">CB627</strain>
    </source>
</reference>